<reference evidence="9" key="1">
    <citation type="submission" date="2019-04" db="EMBL/GenBank/DDBJ databases">
        <title>Evolution of Biomass-Degrading Anaerobic Consortia Revealed by Metagenomics.</title>
        <authorList>
            <person name="Peng X."/>
        </authorList>
    </citation>
    <scope>NUCLEOTIDE SEQUENCE</scope>
    <source>
        <strain evidence="9">SIG66</strain>
    </source>
</reference>
<feature type="transmembrane region" description="Helical" evidence="6">
    <location>
        <begin position="381"/>
        <end position="402"/>
    </location>
</feature>
<keyword evidence="2" id="KW-1003">Cell membrane</keyword>
<evidence type="ECO:0000313" key="10">
    <source>
        <dbReference type="Proteomes" id="UP000725649"/>
    </source>
</evidence>
<proteinExistence type="predicted"/>
<feature type="transmembrane region" description="Helical" evidence="6">
    <location>
        <begin position="408"/>
        <end position="430"/>
    </location>
</feature>
<dbReference type="InterPro" id="IPR004477">
    <property type="entry name" value="ComEC_N"/>
</dbReference>
<name>A0A928HIF8_9BACT</name>
<feature type="transmembrane region" description="Helical" evidence="6">
    <location>
        <begin position="442"/>
        <end position="459"/>
    </location>
</feature>
<feature type="transmembrane region" description="Helical" evidence="6">
    <location>
        <begin position="193"/>
        <end position="217"/>
    </location>
</feature>
<dbReference type="InterPro" id="IPR025405">
    <property type="entry name" value="DUF4131"/>
</dbReference>
<dbReference type="Pfam" id="PF13567">
    <property type="entry name" value="DUF4131"/>
    <property type="match status" value="1"/>
</dbReference>
<feature type="domain" description="ComEC/Rec2-related protein" evidence="7">
    <location>
        <begin position="171"/>
        <end position="432"/>
    </location>
</feature>
<gene>
    <name evidence="9" type="ORF">E7027_02520</name>
</gene>
<dbReference type="Pfam" id="PF03772">
    <property type="entry name" value="Competence"/>
    <property type="match status" value="1"/>
</dbReference>
<protein>
    <submittedName>
        <fullName evidence="9">ComEC family competence protein</fullName>
    </submittedName>
</protein>
<evidence type="ECO:0000256" key="4">
    <source>
        <dbReference type="ARBA" id="ARBA00022989"/>
    </source>
</evidence>
<dbReference type="PANTHER" id="PTHR30619:SF1">
    <property type="entry name" value="RECOMBINATION PROTEIN 2"/>
    <property type="match status" value="1"/>
</dbReference>
<feature type="domain" description="DUF4131" evidence="8">
    <location>
        <begin position="10"/>
        <end position="132"/>
    </location>
</feature>
<feature type="transmembrane region" description="Helical" evidence="6">
    <location>
        <begin position="267"/>
        <end position="284"/>
    </location>
</feature>
<accession>A0A928HIF8</accession>
<organism evidence="9 10">
    <name type="scientific">Candidatus Avelusimicrobium gallicola</name>
    <dbReference type="NCBI Taxonomy" id="2562704"/>
    <lineage>
        <taxon>Bacteria</taxon>
        <taxon>Pseudomonadati</taxon>
        <taxon>Elusimicrobiota</taxon>
        <taxon>Elusimicrobia</taxon>
        <taxon>Elusimicrobiales</taxon>
        <taxon>Elusimicrobiaceae</taxon>
        <taxon>Candidatus Avelusimicrobium</taxon>
    </lineage>
</organism>
<keyword evidence="5 6" id="KW-0472">Membrane</keyword>
<dbReference type="Proteomes" id="UP000725649">
    <property type="component" value="Unassembled WGS sequence"/>
</dbReference>
<feature type="transmembrane region" description="Helical" evidence="6">
    <location>
        <begin position="290"/>
        <end position="308"/>
    </location>
</feature>
<evidence type="ECO:0000259" key="8">
    <source>
        <dbReference type="Pfam" id="PF13567"/>
    </source>
</evidence>
<dbReference type="AlphaFoldDB" id="A0A928HIF8"/>
<keyword evidence="4 6" id="KW-1133">Transmembrane helix</keyword>
<dbReference type="GO" id="GO:0005886">
    <property type="term" value="C:plasma membrane"/>
    <property type="evidence" value="ECO:0007669"/>
    <property type="project" value="UniProtKB-SubCell"/>
</dbReference>
<dbReference type="InterPro" id="IPR052159">
    <property type="entry name" value="Competence_DNA_uptake"/>
</dbReference>
<feature type="transmembrane region" description="Helical" evidence="6">
    <location>
        <begin position="224"/>
        <end position="241"/>
    </location>
</feature>
<feature type="transmembrane region" description="Helical" evidence="6">
    <location>
        <begin position="320"/>
        <end position="339"/>
    </location>
</feature>
<dbReference type="PANTHER" id="PTHR30619">
    <property type="entry name" value="DNA INTERNALIZATION/COMPETENCE PROTEIN COMEC/REC2"/>
    <property type="match status" value="1"/>
</dbReference>
<evidence type="ECO:0000256" key="3">
    <source>
        <dbReference type="ARBA" id="ARBA00022692"/>
    </source>
</evidence>
<comment type="subcellular location">
    <subcellularLocation>
        <location evidence="1">Cell membrane</location>
        <topology evidence="1">Multi-pass membrane protein</topology>
    </subcellularLocation>
</comment>
<evidence type="ECO:0000313" key="9">
    <source>
        <dbReference type="EMBL" id="MBE6421000.1"/>
    </source>
</evidence>
<dbReference type="EMBL" id="SUVG01000003">
    <property type="protein sequence ID" value="MBE6421000.1"/>
    <property type="molecule type" value="Genomic_DNA"/>
</dbReference>
<feature type="transmembrane region" description="Helical" evidence="6">
    <location>
        <begin position="351"/>
        <end position="374"/>
    </location>
</feature>
<evidence type="ECO:0000256" key="2">
    <source>
        <dbReference type="ARBA" id="ARBA00022475"/>
    </source>
</evidence>
<sequence length="621" mass="69091">MIHLNLYKRPLLWVLAVVLLTLSFLYSPAPSRRDIFHFIFLKEVTLVGRVESFAVTKKDTQNVVLKVLSVNGQEGEGYVYARLKNFSPQWKDTLEITGHLQQPYGIDLLGNFDWRRYLAYKNIFTEIKGSQVRVEKEAPFYWRGVRELRRNILQVFQQSFPPELAAIAGGILLGEKGDLPPAIYSAFQDSGAIHLLVASGGNVGFVTLITLGLCGLICLPRRKALLVSLFVAGAYTCMAGADAPLVRAYIMTLCACLGYLFGRNSGVLQGLFISCLVIVGWNPSALFETGFQMSFLATFAIVLCLTNYPARSSWPRAGKFFFHIFLATLASQLALIPVFTNVFYKVSLAGLLSNIFLVPLSSVIMSISFLYALFSFCGVGVLLYGPCFYLLEIFKALTLFFASFPFSALPVCAWNTGSVIMYYIGLFWVLNLPVKGFFRRGTGLCLTAIVLVWGSQFFFSPEMKIYLLNEWHKPAVILSTRDGRVFLFGGKDIPPEKISRALHKTGFAQADAHFLFTDKEGKYPSALYDAKQIISPFGGGYWPGEEISFGKTKVKIVWGEHLTKSGRLWTNKGYSGNGKEDVSYCVSSGGKEVCVGFKGFFIKTENGVFSGKLNQTIFIEN</sequence>
<evidence type="ECO:0000256" key="5">
    <source>
        <dbReference type="ARBA" id="ARBA00023136"/>
    </source>
</evidence>
<keyword evidence="3 6" id="KW-0812">Transmembrane</keyword>
<evidence type="ECO:0000256" key="6">
    <source>
        <dbReference type="SAM" id="Phobius"/>
    </source>
</evidence>
<evidence type="ECO:0000256" key="1">
    <source>
        <dbReference type="ARBA" id="ARBA00004651"/>
    </source>
</evidence>
<evidence type="ECO:0000259" key="7">
    <source>
        <dbReference type="Pfam" id="PF03772"/>
    </source>
</evidence>
<dbReference type="NCBIfam" id="TIGR00360">
    <property type="entry name" value="ComEC_N-term"/>
    <property type="match status" value="1"/>
</dbReference>
<comment type="caution">
    <text evidence="9">The sequence shown here is derived from an EMBL/GenBank/DDBJ whole genome shotgun (WGS) entry which is preliminary data.</text>
</comment>